<dbReference type="Proteomes" id="UP000076715">
    <property type="component" value="Unassembled WGS sequence"/>
</dbReference>
<dbReference type="GO" id="GO:0030313">
    <property type="term" value="C:cell envelope"/>
    <property type="evidence" value="ECO:0007669"/>
    <property type="project" value="UniProtKB-SubCell"/>
</dbReference>
<keyword evidence="4" id="KW-0676">Redox-active center</keyword>
<evidence type="ECO:0000259" key="5">
    <source>
        <dbReference type="PROSITE" id="PS51352"/>
    </source>
</evidence>
<dbReference type="PANTHER" id="PTHR42852:SF6">
    <property type="entry name" value="THIOL:DISULFIDE INTERCHANGE PROTEIN DSBE"/>
    <property type="match status" value="1"/>
</dbReference>
<dbReference type="PROSITE" id="PS00194">
    <property type="entry name" value="THIOREDOXIN_1"/>
    <property type="match status" value="1"/>
</dbReference>
<dbReference type="InterPro" id="IPR025380">
    <property type="entry name" value="DUF4369"/>
</dbReference>
<dbReference type="STRING" id="1642818.AWE51_20580"/>
<dbReference type="EMBL" id="LQRT01000003">
    <property type="protein sequence ID" value="KZS41793.1"/>
    <property type="molecule type" value="Genomic_DNA"/>
</dbReference>
<keyword evidence="7" id="KW-1185">Reference proteome</keyword>
<dbReference type="AlphaFoldDB" id="A0A163BUK1"/>
<dbReference type="PROSITE" id="PS51352">
    <property type="entry name" value="THIOREDOXIN_2"/>
    <property type="match status" value="1"/>
</dbReference>
<evidence type="ECO:0000256" key="4">
    <source>
        <dbReference type="ARBA" id="ARBA00023284"/>
    </source>
</evidence>
<dbReference type="InterPro" id="IPR000866">
    <property type="entry name" value="AhpC/TSA"/>
</dbReference>
<evidence type="ECO:0000313" key="7">
    <source>
        <dbReference type="Proteomes" id="UP000076715"/>
    </source>
</evidence>
<comment type="subcellular location">
    <subcellularLocation>
        <location evidence="1">Cell envelope</location>
    </subcellularLocation>
</comment>
<dbReference type="PANTHER" id="PTHR42852">
    <property type="entry name" value="THIOL:DISULFIDE INTERCHANGE PROTEIN DSBE"/>
    <property type="match status" value="1"/>
</dbReference>
<evidence type="ECO:0000313" key="6">
    <source>
        <dbReference type="EMBL" id="KZS41793.1"/>
    </source>
</evidence>
<dbReference type="RefSeq" id="WP_066311498.1">
    <property type="nucleotide sequence ID" value="NZ_CANLSS010000006.1"/>
</dbReference>
<keyword evidence="3" id="KW-1015">Disulfide bond</keyword>
<name>A0A163BUK1_9FLAO</name>
<dbReference type="Gene3D" id="3.40.30.10">
    <property type="entry name" value="Glutaredoxin"/>
    <property type="match status" value="1"/>
</dbReference>
<feature type="domain" description="Thioredoxin" evidence="5">
    <location>
        <begin position="237"/>
        <end position="374"/>
    </location>
</feature>
<comment type="caution">
    <text evidence="6">The sequence shown here is derived from an EMBL/GenBank/DDBJ whole genome shotgun (WGS) entry which is preliminary data.</text>
</comment>
<dbReference type="Pfam" id="PF00578">
    <property type="entry name" value="AhpC-TSA"/>
    <property type="match status" value="1"/>
</dbReference>
<evidence type="ECO:0000256" key="3">
    <source>
        <dbReference type="ARBA" id="ARBA00023157"/>
    </source>
</evidence>
<keyword evidence="2" id="KW-0201">Cytochrome c-type biogenesis</keyword>
<dbReference type="InterPro" id="IPR050553">
    <property type="entry name" value="Thioredoxin_ResA/DsbE_sf"/>
</dbReference>
<dbReference type="SUPFAM" id="SSF52833">
    <property type="entry name" value="Thioredoxin-like"/>
    <property type="match status" value="1"/>
</dbReference>
<dbReference type="Pfam" id="PF14289">
    <property type="entry name" value="DUF4369"/>
    <property type="match status" value="1"/>
</dbReference>
<dbReference type="GO" id="GO:0017004">
    <property type="term" value="P:cytochrome complex assembly"/>
    <property type="evidence" value="ECO:0007669"/>
    <property type="project" value="UniProtKB-KW"/>
</dbReference>
<dbReference type="CDD" id="cd02966">
    <property type="entry name" value="TlpA_like_family"/>
    <property type="match status" value="1"/>
</dbReference>
<dbReference type="GO" id="GO:0016209">
    <property type="term" value="F:antioxidant activity"/>
    <property type="evidence" value="ECO:0007669"/>
    <property type="project" value="InterPro"/>
</dbReference>
<evidence type="ECO:0000256" key="2">
    <source>
        <dbReference type="ARBA" id="ARBA00022748"/>
    </source>
</evidence>
<dbReference type="PROSITE" id="PS51257">
    <property type="entry name" value="PROKAR_LIPOPROTEIN"/>
    <property type="match status" value="1"/>
</dbReference>
<evidence type="ECO:0000256" key="1">
    <source>
        <dbReference type="ARBA" id="ARBA00004196"/>
    </source>
</evidence>
<protein>
    <recommendedName>
        <fullName evidence="5">Thioredoxin domain-containing protein</fullName>
    </recommendedName>
</protein>
<dbReference type="InterPro" id="IPR036249">
    <property type="entry name" value="Thioredoxin-like_sf"/>
</dbReference>
<dbReference type="InterPro" id="IPR013766">
    <property type="entry name" value="Thioredoxin_domain"/>
</dbReference>
<organism evidence="6 7">
    <name type="scientific">Aquimarina aggregata</name>
    <dbReference type="NCBI Taxonomy" id="1642818"/>
    <lineage>
        <taxon>Bacteria</taxon>
        <taxon>Pseudomonadati</taxon>
        <taxon>Bacteroidota</taxon>
        <taxon>Flavobacteriia</taxon>
        <taxon>Flavobacteriales</taxon>
        <taxon>Flavobacteriaceae</taxon>
        <taxon>Aquimarina</taxon>
    </lineage>
</organism>
<dbReference type="InterPro" id="IPR017937">
    <property type="entry name" value="Thioredoxin_CS"/>
</dbReference>
<gene>
    <name evidence="6" type="ORF">AWE51_20580</name>
</gene>
<accession>A0A163BUK1</accession>
<dbReference type="GO" id="GO:0016491">
    <property type="term" value="F:oxidoreductase activity"/>
    <property type="evidence" value="ECO:0007669"/>
    <property type="project" value="InterPro"/>
</dbReference>
<proteinExistence type="predicted"/>
<sequence length="374" mass="42954">MKSKSYILFLVFLVVFSIFSCKKENKEQQVLESKPNISGYNVLVTMKNTPDSTWVFYGTSKNTDSIMVMNEKFELDGEVEEPELIYLYTKDYQQGITYVWLENQQIDVKIQNGNLSEAQVIGGKTQEEFEILVSKKKNLEQEYSETIKPLRTKTGTEKYLDSLGKRSTEILTQIYGIDKEFIATNPDSYVSSSSLYMMKSVFDKKEVTTLYNSFSDKIKNSKNGKLINNFISAPKKPEIGDKYVDFELPDPKGKLLKLSDVKGKYILVEFWASWCGPCRKESPSLIKAYNQFQDKGFEIIGVSLDSKKDRWIKAIATDKLPWTQLCDLKANYTFPAIAYSIYAIPYNFLIDEQGIIIAENLRGQELHDKLGELF</sequence>
<reference evidence="6 7" key="1">
    <citation type="submission" date="2016-01" db="EMBL/GenBank/DDBJ databases">
        <title>The draft genome sequence of Aquimarina sp. RZW4-3-2.</title>
        <authorList>
            <person name="Wang Y."/>
        </authorList>
    </citation>
    <scope>NUCLEOTIDE SEQUENCE [LARGE SCALE GENOMIC DNA]</scope>
    <source>
        <strain evidence="6 7">RZW4-3-2</strain>
    </source>
</reference>
<dbReference type="OrthoDB" id="1069091at2"/>